<keyword evidence="2" id="KW-1185">Reference proteome</keyword>
<name>A0ABT8YJG8_9HYPH</name>
<dbReference type="InterPro" id="IPR018511">
    <property type="entry name" value="Hemolysin-typ_Ca-bd_CS"/>
</dbReference>
<protein>
    <submittedName>
        <fullName evidence="1">Uncharacterized protein</fullName>
    </submittedName>
</protein>
<reference evidence="1" key="1">
    <citation type="journal article" date="2015" name="Int. J. Syst. Evol. Microbiol.">
        <title>Rhizobium alvei sp. nov., isolated from a freshwater river.</title>
        <authorList>
            <person name="Sheu S.Y."/>
            <person name="Huang H.W."/>
            <person name="Young C.C."/>
            <person name="Chen W.M."/>
        </authorList>
    </citation>
    <scope>NUCLEOTIDE SEQUENCE</scope>
    <source>
        <strain evidence="1">TNR-22</strain>
    </source>
</reference>
<accession>A0ABT8YJG8</accession>
<dbReference type="Gene3D" id="2.150.10.10">
    <property type="entry name" value="Serralysin-like metalloprotease, C-terminal"/>
    <property type="match status" value="2"/>
</dbReference>
<sequence>MAYPKRISGPSLINTYTENDQYQAQISALNNGGYVVTWTSYAQDGSGFGIYGQLFNKAGRDVGTEFRINSATSGDQSGSSVATYGNGSFLVVWNGFDANSSGIEAQRIGSDGTLLGSEFSVNTTSGGDQLYPSIAALANGKIVATWSSRGQDGSDLGVYGQILASDGSKVGSEFRINTYINNYQRYSVVDGLADGGFVVAWASFGQDSSGEGVYAQRFNKNGETVGNEFQVNIAVDGNQNEASVAGLIDGGYVITYSADGLDGSGRAVFGQMYTSTGKKDGTAFQVNTYTNGYQAESHVTAIENGGFAVTWTSAGKDGSDKGVFGQVFDADGKKIGREFQLNDYTNGDQVGASSAVLSSGDLATIWASYPNQDGSSVGVYGSIYRVTEIIDGTQKNDSLIGTSADEVLKGLNGKDYLEGRAGADRLDGGNGLDVASYEHAGAGLHVSLSRPSMNTGDAKSDTFISIEGVLGSKFNDVLIGDGEENTIESGGGNDTLTGGGKQDTYIFWTGDDRDTITDFEASGVNHDVIDLSGVSSIASYKDLKTNHLTFHSGYALIDTHDGDTVKLLDVTLRQIDSDLFVF</sequence>
<comment type="caution">
    <text evidence="1">The sequence shown here is derived from an EMBL/GenBank/DDBJ whole genome shotgun (WGS) entry which is preliminary data.</text>
</comment>
<dbReference type="InterPro" id="IPR011049">
    <property type="entry name" value="Serralysin-like_metalloprot_C"/>
</dbReference>
<dbReference type="Pfam" id="PF00353">
    <property type="entry name" value="HemolysinCabind"/>
    <property type="match status" value="2"/>
</dbReference>
<reference evidence="1" key="2">
    <citation type="submission" date="2023-07" db="EMBL/GenBank/DDBJ databases">
        <authorList>
            <person name="Shen H."/>
        </authorList>
    </citation>
    <scope>NUCLEOTIDE SEQUENCE</scope>
    <source>
        <strain evidence="1">TNR-22</strain>
    </source>
</reference>
<organism evidence="1 2">
    <name type="scientific">Rhizobium alvei</name>
    <dbReference type="NCBI Taxonomy" id="1132659"/>
    <lineage>
        <taxon>Bacteria</taxon>
        <taxon>Pseudomonadati</taxon>
        <taxon>Pseudomonadota</taxon>
        <taxon>Alphaproteobacteria</taxon>
        <taxon>Hyphomicrobiales</taxon>
        <taxon>Rhizobiaceae</taxon>
        <taxon>Rhizobium/Agrobacterium group</taxon>
        <taxon>Rhizobium</taxon>
    </lineage>
</organism>
<proteinExistence type="predicted"/>
<dbReference type="InterPro" id="IPR001343">
    <property type="entry name" value="Hemolysn_Ca-bd"/>
</dbReference>
<evidence type="ECO:0000313" key="1">
    <source>
        <dbReference type="EMBL" id="MDO6963827.1"/>
    </source>
</evidence>
<dbReference type="PROSITE" id="PS00330">
    <property type="entry name" value="HEMOLYSIN_CALCIUM"/>
    <property type="match status" value="1"/>
</dbReference>
<evidence type="ECO:0000313" key="2">
    <source>
        <dbReference type="Proteomes" id="UP001174932"/>
    </source>
</evidence>
<dbReference type="SUPFAM" id="SSF51120">
    <property type="entry name" value="beta-Roll"/>
    <property type="match status" value="2"/>
</dbReference>
<dbReference type="Proteomes" id="UP001174932">
    <property type="component" value="Unassembled WGS sequence"/>
</dbReference>
<gene>
    <name evidence="1" type="ORF">Q4481_07645</name>
</gene>
<dbReference type="EMBL" id="JAUOZU010000006">
    <property type="protein sequence ID" value="MDO6963827.1"/>
    <property type="molecule type" value="Genomic_DNA"/>
</dbReference>
<dbReference type="RefSeq" id="WP_304375737.1">
    <property type="nucleotide sequence ID" value="NZ_JAUOZU010000006.1"/>
</dbReference>